<keyword evidence="2" id="KW-1003">Cell membrane</keyword>
<evidence type="ECO:0000256" key="3">
    <source>
        <dbReference type="ARBA" id="ARBA00022692"/>
    </source>
</evidence>
<evidence type="ECO:0000313" key="7">
    <source>
        <dbReference type="Proteomes" id="UP000321062"/>
    </source>
</evidence>
<keyword evidence="7" id="KW-1185">Reference proteome</keyword>
<dbReference type="PANTHER" id="PTHR33931:SF2">
    <property type="entry name" value="HOLIN-LIKE PROTEIN CIDA"/>
    <property type="match status" value="1"/>
</dbReference>
<dbReference type="OrthoDB" id="385012at2"/>
<evidence type="ECO:0000313" key="6">
    <source>
        <dbReference type="EMBL" id="QEE22209.1"/>
    </source>
</evidence>
<gene>
    <name evidence="6" type="ORF">FNA67_19480</name>
</gene>
<sequence length="118" mass="12329">MVAAFAQLLACQLAGEVVTRWLNLPIPGPVLGLVILAAILLVRVRYRDDRLELPVERTATAILANLGLLFVPAGVGVVQQLGLLSSNAVGIALTLVCSTLVTLLATVGTFLAVKKVMA</sequence>
<accession>A0A5B9DTX2</accession>
<evidence type="ECO:0000256" key="4">
    <source>
        <dbReference type="ARBA" id="ARBA00022989"/>
    </source>
</evidence>
<dbReference type="InterPro" id="IPR005538">
    <property type="entry name" value="LrgA/CidA"/>
</dbReference>
<dbReference type="RefSeq" id="WP_049706750.1">
    <property type="nucleotide sequence ID" value="NZ_BMFM01000001.1"/>
</dbReference>
<dbReference type="KEGG" id="yti:FNA67_19480"/>
<dbReference type="AlphaFoldDB" id="A0A5B9DTX2"/>
<proteinExistence type="predicted"/>
<keyword evidence="5" id="KW-0472">Membrane</keyword>
<name>A0A5B9DTX2_9HYPH</name>
<dbReference type="Pfam" id="PF03788">
    <property type="entry name" value="LrgA"/>
    <property type="match status" value="1"/>
</dbReference>
<protein>
    <submittedName>
        <fullName evidence="6">CidA/LrgA family protein</fullName>
    </submittedName>
</protein>
<dbReference type="GO" id="GO:0005886">
    <property type="term" value="C:plasma membrane"/>
    <property type="evidence" value="ECO:0007669"/>
    <property type="project" value="UniProtKB-SubCell"/>
</dbReference>
<evidence type="ECO:0000256" key="2">
    <source>
        <dbReference type="ARBA" id="ARBA00022475"/>
    </source>
</evidence>
<dbReference type="Proteomes" id="UP000321062">
    <property type="component" value="Chromosome"/>
</dbReference>
<comment type="subcellular location">
    <subcellularLocation>
        <location evidence="1">Cell membrane</location>
        <topology evidence="1">Multi-pass membrane protein</topology>
    </subcellularLocation>
</comment>
<dbReference type="EMBL" id="CP041690">
    <property type="protein sequence ID" value="QEE22209.1"/>
    <property type="molecule type" value="Genomic_DNA"/>
</dbReference>
<organism evidence="6 7">
    <name type="scientific">Paradevosia tibetensis</name>
    <dbReference type="NCBI Taxonomy" id="1447062"/>
    <lineage>
        <taxon>Bacteria</taxon>
        <taxon>Pseudomonadati</taxon>
        <taxon>Pseudomonadota</taxon>
        <taxon>Alphaproteobacteria</taxon>
        <taxon>Hyphomicrobiales</taxon>
        <taxon>Devosiaceae</taxon>
        <taxon>Paradevosia</taxon>
    </lineage>
</organism>
<evidence type="ECO:0000256" key="1">
    <source>
        <dbReference type="ARBA" id="ARBA00004651"/>
    </source>
</evidence>
<dbReference type="PANTHER" id="PTHR33931">
    <property type="entry name" value="HOLIN-LIKE PROTEIN CIDA-RELATED"/>
    <property type="match status" value="1"/>
</dbReference>
<reference evidence="6 7" key="1">
    <citation type="journal article" date="2015" name="Int. J. Syst. Evol. Microbiol.">
        <title>Youhaiella tibetensis gen. nov., sp. nov., isolated from subsurface sediment.</title>
        <authorList>
            <person name="Wang Y.X."/>
            <person name="Huang F.Q."/>
            <person name="Nogi Y."/>
            <person name="Pang S.J."/>
            <person name="Wang P.K."/>
            <person name="Lv J."/>
        </authorList>
    </citation>
    <scope>NUCLEOTIDE SEQUENCE [LARGE SCALE GENOMIC DNA]</scope>
    <source>
        <strain evidence="7">fig4</strain>
    </source>
</reference>
<keyword evidence="3" id="KW-0812">Transmembrane</keyword>
<evidence type="ECO:0000256" key="5">
    <source>
        <dbReference type="ARBA" id="ARBA00023136"/>
    </source>
</evidence>
<keyword evidence="4" id="KW-1133">Transmembrane helix</keyword>